<dbReference type="PROSITE" id="PS51257">
    <property type="entry name" value="PROKAR_LIPOPROTEIN"/>
    <property type="match status" value="1"/>
</dbReference>
<evidence type="ECO:0000313" key="4">
    <source>
        <dbReference type="EMBL" id="BBJ38700.1"/>
    </source>
</evidence>
<dbReference type="GO" id="GO:0043190">
    <property type="term" value="C:ATP-binding cassette (ABC) transporter complex"/>
    <property type="evidence" value="ECO:0007669"/>
    <property type="project" value="InterPro"/>
</dbReference>
<dbReference type="Gene3D" id="3.10.105.10">
    <property type="entry name" value="Dipeptide-binding Protein, Domain 3"/>
    <property type="match status" value="1"/>
</dbReference>
<dbReference type="Proteomes" id="UP000463951">
    <property type="component" value="Chromosome"/>
</dbReference>
<evidence type="ECO:0000256" key="2">
    <source>
        <dbReference type="SAM" id="SignalP"/>
    </source>
</evidence>
<dbReference type="PANTHER" id="PTHR30290:SF65">
    <property type="entry name" value="MONOACYL PHOSPHATIDYLINOSITOL TETRAMANNOSIDE-BINDING PROTEIN LPQW-RELATED"/>
    <property type="match status" value="1"/>
</dbReference>
<evidence type="ECO:0000259" key="3">
    <source>
        <dbReference type="Pfam" id="PF00496"/>
    </source>
</evidence>
<dbReference type="GO" id="GO:0042597">
    <property type="term" value="C:periplasmic space"/>
    <property type="evidence" value="ECO:0007669"/>
    <property type="project" value="UniProtKB-ARBA"/>
</dbReference>
<proteinExistence type="predicted"/>
<sequence length="533" mass="55348">MHSVRRRWAAALLLVPLLTGCFAARDGSPYDAGAGAGGGRLRVAMAFPPAERFSPYGADATLLSRLGVTEGLTRLDGNGGAVPALAESWTRESGGGWVFTLREARFQDGTEVTPVAVAGALTHATHADPAPAALTGVRLTAEAVGERRVRVTTATADSALPLRLSSPSLAILSPKAYRTKAGADTSGADKSGADKSGADTSGTAEARWGPANGKAAVDPAGTATGPFTLARTGGATRATLHRFDDYWGGLAHASGLDVRFIADGTARTNALRGDEVDIAEAVPVSQAATLDQPTVREVPTARTTALFLNTRPGPFADPAVRAAAREAVDASALAEDVYEGHADTGHGLFGPALTWAGGERPRPTGRPAAKRAGNTALTLATYDNRPELPEVAQVLQQQLRKAGFSVKLEVREYSRLEGDALAGKFDAVVAARNTMLDTGDPVSYLADDFTCDGGYNLARVCDKAVDRAVAEAGARADDAARHRAALTAQTAVLRTDGVVPLVHQRIIHGVGASVRGVILDPYERTLVGTGTRR</sequence>
<dbReference type="EMBL" id="AP019620">
    <property type="protein sequence ID" value="BBJ38700.1"/>
    <property type="molecule type" value="Genomic_DNA"/>
</dbReference>
<dbReference type="PIRSF" id="PIRSF002741">
    <property type="entry name" value="MppA"/>
    <property type="match status" value="1"/>
</dbReference>
<dbReference type="AlphaFoldDB" id="A0A499UFB4"/>
<evidence type="ECO:0000313" key="5">
    <source>
        <dbReference type="Proteomes" id="UP000463951"/>
    </source>
</evidence>
<protein>
    <submittedName>
        <fullName evidence="4">ABC transporter substrate-binding protein</fullName>
    </submittedName>
</protein>
<feature type="domain" description="Solute-binding protein family 5" evidence="3">
    <location>
        <begin position="82"/>
        <end position="455"/>
    </location>
</feature>
<dbReference type="InterPro" id="IPR000914">
    <property type="entry name" value="SBP_5_dom"/>
</dbReference>
<organism evidence="4 5">
    <name type="scientific">Streptomyces antimycoticus</name>
    <dbReference type="NCBI Taxonomy" id="68175"/>
    <lineage>
        <taxon>Bacteria</taxon>
        <taxon>Bacillati</taxon>
        <taxon>Actinomycetota</taxon>
        <taxon>Actinomycetes</taxon>
        <taxon>Kitasatosporales</taxon>
        <taxon>Streptomycetaceae</taxon>
        <taxon>Streptomyces</taxon>
        <taxon>Streptomyces violaceusniger group</taxon>
    </lineage>
</organism>
<keyword evidence="2" id="KW-0732">Signal</keyword>
<dbReference type="SUPFAM" id="SSF53850">
    <property type="entry name" value="Periplasmic binding protein-like II"/>
    <property type="match status" value="1"/>
</dbReference>
<dbReference type="Pfam" id="PF00496">
    <property type="entry name" value="SBP_bac_5"/>
    <property type="match status" value="1"/>
</dbReference>
<dbReference type="GO" id="GO:0015833">
    <property type="term" value="P:peptide transport"/>
    <property type="evidence" value="ECO:0007669"/>
    <property type="project" value="TreeGrafter"/>
</dbReference>
<feature type="region of interest" description="Disordered" evidence="1">
    <location>
        <begin position="180"/>
        <end position="220"/>
    </location>
</feature>
<dbReference type="GO" id="GO:1904680">
    <property type="term" value="F:peptide transmembrane transporter activity"/>
    <property type="evidence" value="ECO:0007669"/>
    <property type="project" value="TreeGrafter"/>
</dbReference>
<dbReference type="PANTHER" id="PTHR30290">
    <property type="entry name" value="PERIPLASMIC BINDING COMPONENT OF ABC TRANSPORTER"/>
    <property type="match status" value="1"/>
</dbReference>
<gene>
    <name evidence="4" type="ORF">SSPO_014180</name>
</gene>
<dbReference type="Gene3D" id="3.40.190.10">
    <property type="entry name" value="Periplasmic binding protein-like II"/>
    <property type="match status" value="1"/>
</dbReference>
<dbReference type="InterPro" id="IPR039424">
    <property type="entry name" value="SBP_5"/>
</dbReference>
<name>A0A499UFB4_9ACTN</name>
<feature type="signal peptide" evidence="2">
    <location>
        <begin position="1"/>
        <end position="23"/>
    </location>
</feature>
<reference evidence="4 5" key="1">
    <citation type="journal article" date="2020" name="Int. J. Syst. Evol. Microbiol.">
        <title>Reclassification of Streptomyces castelarensis and Streptomyces sporoclivatus as later heterotypic synonyms of Streptomyces antimycoticus.</title>
        <authorList>
            <person name="Komaki H."/>
            <person name="Tamura T."/>
        </authorList>
    </citation>
    <scope>NUCLEOTIDE SEQUENCE [LARGE SCALE GENOMIC DNA]</scope>
    <source>
        <strain evidence="4 5">NBRC 100767</strain>
    </source>
</reference>
<dbReference type="InterPro" id="IPR030678">
    <property type="entry name" value="Peptide/Ni-bd"/>
</dbReference>
<feature type="chain" id="PRO_5029724484" evidence="2">
    <location>
        <begin position="24"/>
        <end position="533"/>
    </location>
</feature>
<accession>A0A499UFB4</accession>
<evidence type="ECO:0000256" key="1">
    <source>
        <dbReference type="SAM" id="MobiDB-lite"/>
    </source>
</evidence>